<evidence type="ECO:0008006" key="4">
    <source>
        <dbReference type="Google" id="ProtNLM"/>
    </source>
</evidence>
<dbReference type="AlphaFoldDB" id="A0A7W7KIA9"/>
<evidence type="ECO:0000256" key="1">
    <source>
        <dbReference type="SAM" id="Phobius"/>
    </source>
</evidence>
<dbReference type="CDD" id="cd18773">
    <property type="entry name" value="PDC1_HK_sensor"/>
    <property type="match status" value="1"/>
</dbReference>
<keyword evidence="1" id="KW-0812">Transmembrane</keyword>
<accession>A0A7W7KIA9</accession>
<comment type="caution">
    <text evidence="2">The sequence shown here is derived from an EMBL/GenBank/DDBJ whole genome shotgun (WGS) entry which is preliminary data.</text>
</comment>
<evidence type="ECO:0000313" key="3">
    <source>
        <dbReference type="Proteomes" id="UP000566995"/>
    </source>
</evidence>
<dbReference type="Proteomes" id="UP000566995">
    <property type="component" value="Unassembled WGS sequence"/>
</dbReference>
<keyword evidence="1" id="KW-0472">Membrane</keyword>
<sequence>MNLKQKLILAFSTIASLPVILVAVLVILNLRGEARDGFIDGSGREIRQVENAMQIFFDGITQNVEYLASHPQLMAVDGSLKQYIGADAAQHPTGELDKRVFDLFAGLAQSHPDYAYVSLGTREGGYSFWPGDEKLASYDPRTRPWYQAAMAQPGRTLRTKAYY</sequence>
<dbReference type="Gene3D" id="3.30.450.20">
    <property type="entry name" value="PAS domain"/>
    <property type="match status" value="1"/>
</dbReference>
<proteinExistence type="predicted"/>
<feature type="transmembrane region" description="Helical" evidence="1">
    <location>
        <begin position="7"/>
        <end position="28"/>
    </location>
</feature>
<gene>
    <name evidence="2" type="ORF">HNP46_001657</name>
</gene>
<name>A0A7W7KIA9_PSENT</name>
<protein>
    <recommendedName>
        <fullName evidence="4">Methyl-accepting chemotaxis protein</fullName>
    </recommendedName>
</protein>
<evidence type="ECO:0000313" key="2">
    <source>
        <dbReference type="EMBL" id="MBB4862813.1"/>
    </source>
</evidence>
<keyword evidence="1" id="KW-1133">Transmembrane helix</keyword>
<organism evidence="2 3">
    <name type="scientific">Pseudomonas nitroreducens</name>
    <dbReference type="NCBI Taxonomy" id="46680"/>
    <lineage>
        <taxon>Bacteria</taxon>
        <taxon>Pseudomonadati</taxon>
        <taxon>Pseudomonadota</taxon>
        <taxon>Gammaproteobacteria</taxon>
        <taxon>Pseudomonadales</taxon>
        <taxon>Pseudomonadaceae</taxon>
        <taxon>Pseudomonas</taxon>
    </lineage>
</organism>
<dbReference type="EMBL" id="JACHLI010000004">
    <property type="protein sequence ID" value="MBB4862813.1"/>
    <property type="molecule type" value="Genomic_DNA"/>
</dbReference>
<reference evidence="2 3" key="1">
    <citation type="submission" date="2020-08" db="EMBL/GenBank/DDBJ databases">
        <title>Functional genomics of gut bacteria from endangered species of beetles.</title>
        <authorList>
            <person name="Carlos-Shanley C."/>
        </authorList>
    </citation>
    <scope>NUCLEOTIDE SEQUENCE [LARGE SCALE GENOMIC DNA]</scope>
    <source>
        <strain evidence="2 3">S00179</strain>
    </source>
</reference>